<accession>A0ABY4PG05</accession>
<sequence>MEKWLAHHATETIGALCGLLLACCFLIAGFFRTIFIIVLVVIGAICGHYWPRVKEVFDK</sequence>
<evidence type="ECO:0000313" key="2">
    <source>
        <dbReference type="EMBL" id="UQS84252.1"/>
    </source>
</evidence>
<gene>
    <name evidence="2" type="ORF">MOO47_03635</name>
</gene>
<protein>
    <submittedName>
        <fullName evidence="2">DUF2273 domain-containing protein</fullName>
    </submittedName>
</protein>
<keyword evidence="1" id="KW-0812">Transmembrane</keyword>
<evidence type="ECO:0000256" key="1">
    <source>
        <dbReference type="SAM" id="Phobius"/>
    </source>
</evidence>
<feature type="transmembrane region" description="Helical" evidence="1">
    <location>
        <begin position="12"/>
        <end position="28"/>
    </location>
</feature>
<evidence type="ECO:0000313" key="3">
    <source>
        <dbReference type="Proteomes" id="UP000831947"/>
    </source>
</evidence>
<dbReference type="PROSITE" id="PS51257">
    <property type="entry name" value="PROKAR_LIPOPROTEIN"/>
    <property type="match status" value="1"/>
</dbReference>
<feature type="transmembrane region" description="Helical" evidence="1">
    <location>
        <begin position="34"/>
        <end position="51"/>
    </location>
</feature>
<dbReference type="Pfam" id="PF10031">
    <property type="entry name" value="DUF2273"/>
    <property type="match status" value="1"/>
</dbReference>
<name>A0ABY4PG05_9LACO</name>
<organism evidence="2 3">
    <name type="scientific">Bombilactobacillus thymidiniphilus</name>
    <dbReference type="NCBI Taxonomy" id="2923363"/>
    <lineage>
        <taxon>Bacteria</taxon>
        <taxon>Bacillati</taxon>
        <taxon>Bacillota</taxon>
        <taxon>Bacilli</taxon>
        <taxon>Lactobacillales</taxon>
        <taxon>Lactobacillaceae</taxon>
        <taxon>Bombilactobacillus</taxon>
    </lineage>
</organism>
<keyword evidence="3" id="KW-1185">Reference proteome</keyword>
<dbReference type="RefSeq" id="WP_249513436.1">
    <property type="nucleotide sequence ID" value="NZ_CP093365.1"/>
</dbReference>
<keyword evidence="1" id="KW-1133">Transmembrane helix</keyword>
<dbReference type="Proteomes" id="UP000831947">
    <property type="component" value="Chromosome"/>
</dbReference>
<dbReference type="EMBL" id="CP093365">
    <property type="protein sequence ID" value="UQS84252.1"/>
    <property type="molecule type" value="Genomic_DNA"/>
</dbReference>
<proteinExistence type="predicted"/>
<keyword evidence="1" id="KW-0472">Membrane</keyword>
<dbReference type="InterPro" id="IPR018730">
    <property type="entry name" value="DUF2273"/>
</dbReference>
<reference evidence="2 3" key="1">
    <citation type="journal article" date="2022" name="Int. J. Syst. Evol. Microbiol.">
        <title>Apilactobacillus apisilvae sp. nov., Nicolia spurrieriana gen. nov. sp. nov., Bombilactobacillus folatiphilus sp. nov. and Bombilactobacillus thymidiniphilus sp. nov., four new lactic acid bacterial isolates from stingless bees Tetragonula carbonaria and Austroplebeia australis.</title>
        <authorList>
            <person name="Oliphant S.A."/>
            <person name="Watson-Haigh N.S."/>
            <person name="Sumby K.M."/>
            <person name="Gardner J."/>
            <person name="Groom S."/>
            <person name="Jiranek V."/>
        </authorList>
    </citation>
    <scope>NUCLEOTIDE SEQUENCE [LARGE SCALE GENOMIC DNA]</scope>
    <source>
        <strain evidence="2 3">SG4_A1</strain>
    </source>
</reference>